<sequence length="128" mass="14460">MMQDRDDEVFEVFVEETYERLAEIEAGLLDLERKHGQVDDEKVHAIFRAAHSIKAGAGLLKLGEIAEVAHRAENILQKVRTGGLEPDSECITALLEAFDSVLLLLNAYRADKERPDVRREIAALEKYL</sequence>
<reference evidence="3 4" key="1">
    <citation type="submission" date="2020-05" db="EMBL/GenBank/DDBJ databases">
        <title>Draft genome sequence of Desulfovibrio sp. strain HN2T.</title>
        <authorList>
            <person name="Ueno A."/>
            <person name="Tamazawa S."/>
            <person name="Tamamura S."/>
            <person name="Murakami T."/>
            <person name="Kiyama T."/>
            <person name="Inomata H."/>
            <person name="Amano Y."/>
            <person name="Miyakawa K."/>
            <person name="Tamaki H."/>
            <person name="Naganuma T."/>
            <person name="Kaneko K."/>
        </authorList>
    </citation>
    <scope>NUCLEOTIDE SEQUENCE [LARGE SCALE GENOMIC DNA]</scope>
    <source>
        <strain evidence="3 4">HN2</strain>
    </source>
</reference>
<dbReference type="SUPFAM" id="SSF47226">
    <property type="entry name" value="Histidine-containing phosphotransfer domain, HPT domain"/>
    <property type="match status" value="1"/>
</dbReference>
<evidence type="ECO:0000313" key="4">
    <source>
        <dbReference type="Proteomes" id="UP000503840"/>
    </source>
</evidence>
<gene>
    <name evidence="3" type="ORF">DSM101010T_05320</name>
</gene>
<dbReference type="GO" id="GO:0004672">
    <property type="term" value="F:protein kinase activity"/>
    <property type="evidence" value="ECO:0007669"/>
    <property type="project" value="UniProtKB-ARBA"/>
</dbReference>
<dbReference type="PROSITE" id="PS50894">
    <property type="entry name" value="HPT"/>
    <property type="match status" value="1"/>
</dbReference>
<comment type="caution">
    <text evidence="3">The sequence shown here is derived from an EMBL/GenBank/DDBJ whole genome shotgun (WGS) entry which is preliminary data.</text>
</comment>
<evidence type="ECO:0000259" key="2">
    <source>
        <dbReference type="PROSITE" id="PS50894"/>
    </source>
</evidence>
<accession>A0A7J0BER1</accession>
<dbReference type="Pfam" id="PF01627">
    <property type="entry name" value="Hpt"/>
    <property type="match status" value="1"/>
</dbReference>
<dbReference type="EMBL" id="BLVO01000004">
    <property type="protein sequence ID" value="GFM32167.1"/>
    <property type="molecule type" value="Genomic_DNA"/>
</dbReference>
<evidence type="ECO:0000256" key="1">
    <source>
        <dbReference type="PROSITE-ProRule" id="PRU00110"/>
    </source>
</evidence>
<evidence type="ECO:0000313" key="3">
    <source>
        <dbReference type="EMBL" id="GFM32167.1"/>
    </source>
</evidence>
<dbReference type="InterPro" id="IPR008207">
    <property type="entry name" value="Sig_transdc_His_kin_Hpt_dom"/>
</dbReference>
<keyword evidence="4" id="KW-1185">Reference proteome</keyword>
<dbReference type="AlphaFoldDB" id="A0A7J0BER1"/>
<name>A0A7J0BER1_9BACT</name>
<dbReference type="InterPro" id="IPR051315">
    <property type="entry name" value="Bact_Chemotaxis_CheA"/>
</dbReference>
<dbReference type="CDD" id="cd00088">
    <property type="entry name" value="HPT"/>
    <property type="match status" value="1"/>
</dbReference>
<protein>
    <recommendedName>
        <fullName evidence="2">HPt domain-containing protein</fullName>
    </recommendedName>
</protein>
<feature type="modified residue" description="Phosphohistidine" evidence="1">
    <location>
        <position position="51"/>
    </location>
</feature>
<keyword evidence="1" id="KW-0597">Phosphoprotein</keyword>
<dbReference type="SMART" id="SM00073">
    <property type="entry name" value="HPT"/>
    <property type="match status" value="1"/>
</dbReference>
<feature type="domain" description="HPt" evidence="2">
    <location>
        <begin position="2"/>
        <end position="108"/>
    </location>
</feature>
<dbReference type="InterPro" id="IPR036641">
    <property type="entry name" value="HPT_dom_sf"/>
</dbReference>
<dbReference type="PANTHER" id="PTHR43395:SF10">
    <property type="entry name" value="CHEMOTAXIS PROTEIN CHEA"/>
    <property type="match status" value="1"/>
</dbReference>
<dbReference type="RefSeq" id="WP_174403830.1">
    <property type="nucleotide sequence ID" value="NZ_BLVO01000004.1"/>
</dbReference>
<dbReference type="Gene3D" id="1.20.120.160">
    <property type="entry name" value="HPT domain"/>
    <property type="match status" value="1"/>
</dbReference>
<dbReference type="PANTHER" id="PTHR43395">
    <property type="entry name" value="SENSOR HISTIDINE KINASE CHEA"/>
    <property type="match status" value="1"/>
</dbReference>
<dbReference type="Proteomes" id="UP000503840">
    <property type="component" value="Unassembled WGS sequence"/>
</dbReference>
<proteinExistence type="predicted"/>
<organism evidence="3 4">
    <name type="scientific">Desulfovibrio subterraneus</name>
    <dbReference type="NCBI Taxonomy" id="2718620"/>
    <lineage>
        <taxon>Bacteria</taxon>
        <taxon>Pseudomonadati</taxon>
        <taxon>Thermodesulfobacteriota</taxon>
        <taxon>Desulfovibrionia</taxon>
        <taxon>Desulfovibrionales</taxon>
        <taxon>Desulfovibrionaceae</taxon>
        <taxon>Desulfovibrio</taxon>
    </lineage>
</organism>
<dbReference type="GO" id="GO:0000160">
    <property type="term" value="P:phosphorelay signal transduction system"/>
    <property type="evidence" value="ECO:0007669"/>
    <property type="project" value="InterPro"/>
</dbReference>